<evidence type="ECO:0000313" key="3">
    <source>
        <dbReference type="EMBL" id="KAH3676490.1"/>
    </source>
</evidence>
<dbReference type="GO" id="GO:0006629">
    <property type="term" value="P:lipid metabolic process"/>
    <property type="evidence" value="ECO:0007669"/>
    <property type="project" value="InterPro"/>
</dbReference>
<sequence>MELPLIIVLLASLTKATHILDLLPSFALNSKRIHSHNDYWREVPLYTALSYGVQSVEADVWNYPQLSQTEVFVGHHESSLTLERTLNSLYIDPLVDILQKANPVNPFTNRSINHDVHATGSAANGVFDTNPKETLFLFIDIKTNGYDTWKIVNQNLQKLRDLGYLTTFNGTSLVYSAVTVIGTGNTPFEYIQGINDRDIFFDGDLLALNETMADGVTLKYNKSISPIASTSLKKAIGTVDENGISKGQKMTLKTYIDQAHSLGIMVRIWDLEYWPVWKKFNIYKTLREIGCDFLNADDLQWVSETMY</sequence>
<dbReference type="InterPro" id="IPR017946">
    <property type="entry name" value="PLC-like_Pdiesterase_TIM-brl"/>
</dbReference>
<dbReference type="PANTHER" id="PTHR31571:SF5">
    <property type="entry name" value="ALTERED INHERITANCE OF MITOCHONDRIA PROTEIN 6"/>
    <property type="match status" value="1"/>
</dbReference>
<keyword evidence="4" id="KW-1185">Reference proteome</keyword>
<feature type="signal peptide" evidence="2">
    <location>
        <begin position="1"/>
        <end position="16"/>
    </location>
</feature>
<accession>A0A9P8TFA8</accession>
<dbReference type="OrthoDB" id="4153866at2759"/>
<keyword evidence="2" id="KW-0732">Signal</keyword>
<feature type="chain" id="PRO_5040239777" description="Altered inheritance of mitochondria protein 6" evidence="2">
    <location>
        <begin position="17"/>
        <end position="307"/>
    </location>
</feature>
<dbReference type="Proteomes" id="UP000774326">
    <property type="component" value="Unassembled WGS sequence"/>
</dbReference>
<organism evidence="3 4">
    <name type="scientific">Wickerhamomyces pijperi</name>
    <name type="common">Yeast</name>
    <name type="synonym">Pichia pijperi</name>
    <dbReference type="NCBI Taxonomy" id="599730"/>
    <lineage>
        <taxon>Eukaryota</taxon>
        <taxon>Fungi</taxon>
        <taxon>Dikarya</taxon>
        <taxon>Ascomycota</taxon>
        <taxon>Saccharomycotina</taxon>
        <taxon>Saccharomycetes</taxon>
        <taxon>Phaffomycetales</taxon>
        <taxon>Wickerhamomycetaceae</taxon>
        <taxon>Wickerhamomyces</taxon>
    </lineage>
</organism>
<evidence type="ECO:0008006" key="5">
    <source>
        <dbReference type="Google" id="ProtNLM"/>
    </source>
</evidence>
<dbReference type="EMBL" id="JAEUBG010005248">
    <property type="protein sequence ID" value="KAH3676490.1"/>
    <property type="molecule type" value="Genomic_DNA"/>
</dbReference>
<dbReference type="PANTHER" id="PTHR31571">
    <property type="entry name" value="ALTERED INHERITANCE OF MITOCHONDRIA PROTEIN 6"/>
    <property type="match status" value="1"/>
</dbReference>
<name>A0A9P8TFA8_WICPI</name>
<evidence type="ECO:0000256" key="2">
    <source>
        <dbReference type="SAM" id="SignalP"/>
    </source>
</evidence>
<gene>
    <name evidence="3" type="ORF">WICPIJ_009070</name>
</gene>
<proteinExistence type="inferred from homology"/>
<reference evidence="3" key="2">
    <citation type="submission" date="2021-01" db="EMBL/GenBank/DDBJ databases">
        <authorList>
            <person name="Schikora-Tamarit M.A."/>
        </authorList>
    </citation>
    <scope>NUCLEOTIDE SEQUENCE</scope>
    <source>
        <strain evidence="3">CBS2887</strain>
    </source>
</reference>
<dbReference type="SUPFAM" id="SSF51695">
    <property type="entry name" value="PLC-like phosphodiesterases"/>
    <property type="match status" value="1"/>
</dbReference>
<evidence type="ECO:0000313" key="4">
    <source>
        <dbReference type="Proteomes" id="UP000774326"/>
    </source>
</evidence>
<dbReference type="InterPro" id="IPR051236">
    <property type="entry name" value="HAT_RTT109-like"/>
</dbReference>
<protein>
    <recommendedName>
        <fullName evidence="5">Altered inheritance of mitochondria protein 6</fullName>
    </recommendedName>
</protein>
<dbReference type="AlphaFoldDB" id="A0A9P8TFA8"/>
<reference evidence="3" key="1">
    <citation type="journal article" date="2021" name="Open Biol.">
        <title>Shared evolutionary footprints suggest mitochondrial oxidative damage underlies multiple complex I losses in fungi.</title>
        <authorList>
            <person name="Schikora-Tamarit M.A."/>
            <person name="Marcet-Houben M."/>
            <person name="Nosek J."/>
            <person name="Gabaldon T."/>
        </authorList>
    </citation>
    <scope>NUCLEOTIDE SEQUENCE</scope>
    <source>
        <strain evidence="3">CBS2887</strain>
    </source>
</reference>
<comment type="similarity">
    <text evidence="1">Belongs to the AIM6 family.</text>
</comment>
<comment type="caution">
    <text evidence="3">The sequence shown here is derived from an EMBL/GenBank/DDBJ whole genome shotgun (WGS) entry which is preliminary data.</text>
</comment>
<evidence type="ECO:0000256" key="1">
    <source>
        <dbReference type="ARBA" id="ARBA00008858"/>
    </source>
</evidence>
<dbReference type="GO" id="GO:0008081">
    <property type="term" value="F:phosphoric diester hydrolase activity"/>
    <property type="evidence" value="ECO:0007669"/>
    <property type="project" value="InterPro"/>
</dbReference>